<dbReference type="EMBL" id="BKAJ01000213">
    <property type="protein sequence ID" value="GEP61301.1"/>
    <property type="molecule type" value="Genomic_DNA"/>
</dbReference>
<reference evidence="1 2" key="1">
    <citation type="submission" date="2019-07" db="EMBL/GenBank/DDBJ databases">
        <title>Whole genome shotgun sequence of Reyranella soli NBRC 108950.</title>
        <authorList>
            <person name="Hosoyama A."/>
            <person name="Uohara A."/>
            <person name="Ohji S."/>
            <person name="Ichikawa N."/>
        </authorList>
    </citation>
    <scope>NUCLEOTIDE SEQUENCE [LARGE SCALE GENOMIC DNA]</scope>
    <source>
        <strain evidence="1 2">NBRC 108950</strain>
    </source>
</reference>
<gene>
    <name evidence="1" type="ORF">RSO01_84670</name>
</gene>
<proteinExistence type="predicted"/>
<protein>
    <submittedName>
        <fullName evidence="1">Uncharacterized protein</fullName>
    </submittedName>
</protein>
<dbReference type="Proteomes" id="UP000321058">
    <property type="component" value="Unassembled WGS sequence"/>
</dbReference>
<evidence type="ECO:0000313" key="1">
    <source>
        <dbReference type="EMBL" id="GEP61301.1"/>
    </source>
</evidence>
<name>A0A512NQU5_9HYPH</name>
<dbReference type="RefSeq" id="WP_147156608.1">
    <property type="nucleotide sequence ID" value="NZ_BKAJ01000213.1"/>
</dbReference>
<accession>A0A512NQU5</accession>
<evidence type="ECO:0000313" key="2">
    <source>
        <dbReference type="Proteomes" id="UP000321058"/>
    </source>
</evidence>
<sequence length="141" mass="15166">MPQSSACEMTPWGRGAQTKLGTQGFNLAVAKVTGQQPGCEVLYEVQFRFIDPNPGNPALPPSKILTIVFSDSEDQLTDPLRAVLPLPAGPTLSPARSAVREAMLRQCFRASWRVRAVNRSNVTSHWSPFGTQGPASSGVDS</sequence>
<dbReference type="AlphaFoldDB" id="A0A512NQU5"/>
<keyword evidence="2" id="KW-1185">Reference proteome</keyword>
<organism evidence="1 2">
    <name type="scientific">Reyranella soli</name>
    <dbReference type="NCBI Taxonomy" id="1230389"/>
    <lineage>
        <taxon>Bacteria</taxon>
        <taxon>Pseudomonadati</taxon>
        <taxon>Pseudomonadota</taxon>
        <taxon>Alphaproteobacteria</taxon>
        <taxon>Hyphomicrobiales</taxon>
        <taxon>Reyranellaceae</taxon>
        <taxon>Reyranella</taxon>
    </lineage>
</organism>
<comment type="caution">
    <text evidence="1">The sequence shown here is derived from an EMBL/GenBank/DDBJ whole genome shotgun (WGS) entry which is preliminary data.</text>
</comment>